<protein>
    <submittedName>
        <fullName evidence="5">BTB/POZ and MATH domain-containing protein 2</fullName>
    </submittedName>
</protein>
<feature type="domain" description="BTB" evidence="3">
    <location>
        <begin position="184"/>
        <end position="251"/>
    </location>
</feature>
<comment type="similarity">
    <text evidence="2">Belongs to the Tdpoz family.</text>
</comment>
<dbReference type="CDD" id="cd00121">
    <property type="entry name" value="MATH"/>
    <property type="match status" value="1"/>
</dbReference>
<keyword evidence="6" id="KW-1185">Reference proteome</keyword>
<dbReference type="PROSITE" id="PS50144">
    <property type="entry name" value="MATH"/>
    <property type="match status" value="1"/>
</dbReference>
<dbReference type="Pfam" id="PF22486">
    <property type="entry name" value="MATH_2"/>
    <property type="match status" value="1"/>
</dbReference>
<accession>A0AAV8ETI7</accession>
<comment type="caution">
    <text evidence="5">The sequence shown here is derived from an EMBL/GenBank/DDBJ whole genome shotgun (WGS) entry which is preliminary data.</text>
</comment>
<dbReference type="PROSITE" id="PS50097">
    <property type="entry name" value="BTB"/>
    <property type="match status" value="1"/>
</dbReference>
<reference evidence="5" key="1">
    <citation type="submission" date="2022-08" db="EMBL/GenBank/DDBJ databases">
        <authorList>
            <person name="Marques A."/>
        </authorList>
    </citation>
    <scope>NUCLEOTIDE SEQUENCE</scope>
    <source>
        <strain evidence="5">RhyPub2mFocal</strain>
        <tissue evidence="5">Leaves</tissue>
    </source>
</reference>
<sequence>MSLSPDDSFDAPETVSTLGFEKVTGSHLFKIMGYSLHKDIGINEYLESATFEVGGYDWSIGYYLNGDSRSKYDQAPIFVCFKCKTEIVRAQACFMIVNENGDQLSDRIITDVHKHQIKNQGFGLPDFVKRSEVESFLKDDCLLIRCIVTVFKAVPVKIEPAFQILVPPPDTQQLSHLLVDGYGADVTFDVNEQTFNAHKCILAARSLVFRAQFFGPLKEKSDTIIKIEEMEAHVFKSLLHYIYSQTVPEFEERNEGDKKHNTELAQHLLVAADRYDLERLKIICESILYGSIEAGNVVGLLSLAEMHNCIHLKTACLKFLASPEILRDVVASEQFQCVLNQSSYLFSGLTGCGPTGGPV</sequence>
<dbReference type="InterPro" id="IPR000210">
    <property type="entry name" value="BTB/POZ_dom"/>
</dbReference>
<dbReference type="Proteomes" id="UP001140206">
    <property type="component" value="Chromosome 3"/>
</dbReference>
<evidence type="ECO:0000313" key="6">
    <source>
        <dbReference type="Proteomes" id="UP001140206"/>
    </source>
</evidence>
<dbReference type="Gene3D" id="3.30.710.10">
    <property type="entry name" value="Potassium Channel Kv1.1, Chain A"/>
    <property type="match status" value="1"/>
</dbReference>
<gene>
    <name evidence="5" type="ORF">LUZ62_067038</name>
</gene>
<dbReference type="PANTHER" id="PTHR26379:SF187">
    <property type="entry name" value="OS07G0655300 PROTEIN"/>
    <property type="match status" value="1"/>
</dbReference>
<dbReference type="InterPro" id="IPR045005">
    <property type="entry name" value="BPM1-6"/>
</dbReference>
<dbReference type="GO" id="GO:0016567">
    <property type="term" value="P:protein ubiquitination"/>
    <property type="evidence" value="ECO:0007669"/>
    <property type="project" value="InterPro"/>
</dbReference>
<dbReference type="SUPFAM" id="SSF49599">
    <property type="entry name" value="TRAF domain-like"/>
    <property type="match status" value="1"/>
</dbReference>
<dbReference type="Gene3D" id="2.60.210.10">
    <property type="entry name" value="Apoptosis, Tumor Necrosis Factor Receptor Associated Protein 2, Chain A"/>
    <property type="match status" value="1"/>
</dbReference>
<dbReference type="SMART" id="SM00225">
    <property type="entry name" value="BTB"/>
    <property type="match status" value="1"/>
</dbReference>
<dbReference type="PANTHER" id="PTHR26379">
    <property type="entry name" value="BTB/POZ AND MATH DOMAIN-CONTAINING PROTEIN 1"/>
    <property type="match status" value="1"/>
</dbReference>
<dbReference type="InterPro" id="IPR002083">
    <property type="entry name" value="MATH/TRAF_dom"/>
</dbReference>
<dbReference type="InterPro" id="IPR056423">
    <property type="entry name" value="BACK_BPM_SPOP"/>
</dbReference>
<dbReference type="InterPro" id="IPR008974">
    <property type="entry name" value="TRAF-like"/>
</dbReference>
<dbReference type="AlphaFoldDB" id="A0AAV8ETI7"/>
<dbReference type="Pfam" id="PF00651">
    <property type="entry name" value="BTB"/>
    <property type="match status" value="1"/>
</dbReference>
<evidence type="ECO:0000313" key="5">
    <source>
        <dbReference type="EMBL" id="KAJ4782781.1"/>
    </source>
</evidence>
<name>A0AAV8ETI7_9POAL</name>
<dbReference type="Pfam" id="PF24570">
    <property type="entry name" value="BACK_BPM_SPOP"/>
    <property type="match status" value="1"/>
</dbReference>
<evidence type="ECO:0000256" key="1">
    <source>
        <dbReference type="ARBA" id="ARBA00004906"/>
    </source>
</evidence>
<feature type="domain" description="MATH" evidence="4">
    <location>
        <begin position="24"/>
        <end position="148"/>
    </location>
</feature>
<dbReference type="InterPro" id="IPR011333">
    <property type="entry name" value="SKP1/BTB/POZ_sf"/>
</dbReference>
<organism evidence="5 6">
    <name type="scientific">Rhynchospora pubera</name>
    <dbReference type="NCBI Taxonomy" id="906938"/>
    <lineage>
        <taxon>Eukaryota</taxon>
        <taxon>Viridiplantae</taxon>
        <taxon>Streptophyta</taxon>
        <taxon>Embryophyta</taxon>
        <taxon>Tracheophyta</taxon>
        <taxon>Spermatophyta</taxon>
        <taxon>Magnoliopsida</taxon>
        <taxon>Liliopsida</taxon>
        <taxon>Poales</taxon>
        <taxon>Cyperaceae</taxon>
        <taxon>Cyperoideae</taxon>
        <taxon>Rhynchosporeae</taxon>
        <taxon>Rhynchospora</taxon>
    </lineage>
</organism>
<dbReference type="SUPFAM" id="SSF54695">
    <property type="entry name" value="POZ domain"/>
    <property type="match status" value="1"/>
</dbReference>
<evidence type="ECO:0000259" key="4">
    <source>
        <dbReference type="PROSITE" id="PS50144"/>
    </source>
</evidence>
<dbReference type="CDD" id="cd18280">
    <property type="entry name" value="BTB_POZ_BPM_plant"/>
    <property type="match status" value="1"/>
</dbReference>
<evidence type="ECO:0000256" key="2">
    <source>
        <dbReference type="ARBA" id="ARBA00010846"/>
    </source>
</evidence>
<evidence type="ECO:0000259" key="3">
    <source>
        <dbReference type="PROSITE" id="PS50097"/>
    </source>
</evidence>
<comment type="pathway">
    <text evidence="1">Protein modification; protein ubiquitination.</text>
</comment>
<proteinExistence type="inferred from homology"/>
<dbReference type="EMBL" id="JAMFTS010000003">
    <property type="protein sequence ID" value="KAJ4782781.1"/>
    <property type="molecule type" value="Genomic_DNA"/>
</dbReference>